<keyword evidence="2" id="KW-1185">Reference proteome</keyword>
<dbReference type="Proteomes" id="UP000292027">
    <property type="component" value="Unassembled WGS sequence"/>
</dbReference>
<evidence type="ECO:0000313" key="2">
    <source>
        <dbReference type="Proteomes" id="UP000292027"/>
    </source>
</evidence>
<reference evidence="1 2" key="1">
    <citation type="journal article" date="2015" name="Stand. Genomic Sci.">
        <title>Genomic Encyclopedia of Bacterial and Archaeal Type Strains, Phase III: the genomes of soil and plant-associated and newly described type strains.</title>
        <authorList>
            <person name="Whitman W.B."/>
            <person name="Woyke T."/>
            <person name="Klenk H.P."/>
            <person name="Zhou Y."/>
            <person name="Lilburn T.G."/>
            <person name="Beck B.J."/>
            <person name="De Vos P."/>
            <person name="Vandamme P."/>
            <person name="Eisen J.A."/>
            <person name="Garrity G."/>
            <person name="Hugenholtz P."/>
            <person name="Kyrpides N.C."/>
        </authorList>
    </citation>
    <scope>NUCLEOTIDE SEQUENCE [LARGE SCALE GENOMIC DNA]</scope>
    <source>
        <strain evidence="1 2">VKM Ac-2540</strain>
    </source>
</reference>
<evidence type="ECO:0000313" key="1">
    <source>
        <dbReference type="EMBL" id="RZU13979.1"/>
    </source>
</evidence>
<dbReference type="RefSeq" id="WP_130446178.1">
    <property type="nucleotide sequence ID" value="NZ_SHKR01000013.1"/>
</dbReference>
<evidence type="ECO:0008006" key="3">
    <source>
        <dbReference type="Google" id="ProtNLM"/>
    </source>
</evidence>
<organism evidence="1 2">
    <name type="scientific">Kribbella rubisoli</name>
    <dbReference type="NCBI Taxonomy" id="3075929"/>
    <lineage>
        <taxon>Bacteria</taxon>
        <taxon>Bacillati</taxon>
        <taxon>Actinomycetota</taxon>
        <taxon>Actinomycetes</taxon>
        <taxon>Propionibacteriales</taxon>
        <taxon>Kribbellaceae</taxon>
        <taxon>Kribbella</taxon>
    </lineage>
</organism>
<sequence>MDAARVSNDLFGRACRLPLALWILRNNKERFFQSEPPQMFGGRTAIRQELDRFVNAGLLDIERPDNESRVYYVRTDSPLWEIVRTARDIVDRP</sequence>
<comment type="caution">
    <text evidence="1">The sequence shown here is derived from an EMBL/GenBank/DDBJ whole genome shotgun (WGS) entry which is preliminary data.</text>
</comment>
<accession>A0A4Q7WX17</accession>
<name>A0A4Q7WX17_9ACTN</name>
<protein>
    <recommendedName>
        <fullName evidence="3">Transcriptional regulator</fullName>
    </recommendedName>
</protein>
<dbReference type="AlphaFoldDB" id="A0A4Q7WX17"/>
<dbReference type="OrthoDB" id="3693561at2"/>
<proteinExistence type="predicted"/>
<dbReference type="EMBL" id="SHKR01000013">
    <property type="protein sequence ID" value="RZU13979.1"/>
    <property type="molecule type" value="Genomic_DNA"/>
</dbReference>
<gene>
    <name evidence="1" type="ORF">EV645_4839</name>
</gene>